<keyword evidence="1 5" id="KW-0808">Transferase</keyword>
<dbReference type="NCBIfam" id="TIGR03135">
    <property type="entry name" value="malonate_mdcG"/>
    <property type="match status" value="1"/>
</dbReference>
<protein>
    <submittedName>
        <fullName evidence="5">Phosphoribosyl-dephospho-CoA transferase</fullName>
    </submittedName>
</protein>
<gene>
    <name evidence="5" type="ORF">SAMN05192564_11284</name>
</gene>
<dbReference type="Pfam" id="PF10620">
    <property type="entry name" value="MdcG"/>
    <property type="match status" value="1"/>
</dbReference>
<dbReference type="InterPro" id="IPR049180">
    <property type="entry name" value="MdcG_C"/>
</dbReference>
<dbReference type="OrthoDB" id="1275217at2"/>
<dbReference type="EMBL" id="FNRQ01000012">
    <property type="protein sequence ID" value="SEB23858.1"/>
    <property type="molecule type" value="Genomic_DNA"/>
</dbReference>
<dbReference type="InterPro" id="IPR048903">
    <property type="entry name" value="MdcG_N"/>
</dbReference>
<dbReference type="InterPro" id="IPR017557">
    <property type="entry name" value="Holo-ACP_synthase"/>
</dbReference>
<evidence type="ECO:0000313" key="6">
    <source>
        <dbReference type="Proteomes" id="UP000198638"/>
    </source>
</evidence>
<name>A0A1H4HS28_9BURK</name>
<dbReference type="Proteomes" id="UP000198638">
    <property type="component" value="Unassembled WGS sequence"/>
</dbReference>
<evidence type="ECO:0000256" key="2">
    <source>
        <dbReference type="ARBA" id="ARBA00022695"/>
    </source>
</evidence>
<organism evidence="5 6">
    <name type="scientific">Paraburkholderia sartisoli</name>
    <dbReference type="NCBI Taxonomy" id="83784"/>
    <lineage>
        <taxon>Bacteria</taxon>
        <taxon>Pseudomonadati</taxon>
        <taxon>Pseudomonadota</taxon>
        <taxon>Betaproteobacteria</taxon>
        <taxon>Burkholderiales</taxon>
        <taxon>Burkholderiaceae</taxon>
        <taxon>Paraburkholderia</taxon>
    </lineage>
</organism>
<evidence type="ECO:0000313" key="5">
    <source>
        <dbReference type="EMBL" id="SEB23858.1"/>
    </source>
</evidence>
<feature type="domain" description="Phosphoribosyl-dephospho-CoA transferase MdcG N-terminal" evidence="4">
    <location>
        <begin position="29"/>
        <end position="99"/>
    </location>
</feature>
<keyword evidence="6" id="KW-1185">Reference proteome</keyword>
<dbReference type="RefSeq" id="WP_090537864.1">
    <property type="nucleotide sequence ID" value="NZ_FNRQ01000012.1"/>
</dbReference>
<feature type="domain" description="Phosphoribosyl-dephospho-CoA transferase MdcG C-terminal" evidence="3">
    <location>
        <begin position="111"/>
        <end position="227"/>
    </location>
</feature>
<keyword evidence="2" id="KW-0548">Nucleotidyltransferase</keyword>
<accession>A0A1H4HS28</accession>
<proteinExistence type="predicted"/>
<evidence type="ECO:0000259" key="3">
    <source>
        <dbReference type="Pfam" id="PF10620"/>
    </source>
</evidence>
<reference evidence="6" key="1">
    <citation type="submission" date="2016-10" db="EMBL/GenBank/DDBJ databases">
        <authorList>
            <person name="Varghese N."/>
            <person name="Submissions S."/>
        </authorList>
    </citation>
    <scope>NUCLEOTIDE SEQUENCE [LARGE SCALE GENOMIC DNA]</scope>
    <source>
        <strain evidence="6">LMG 24000</strain>
    </source>
</reference>
<dbReference type="STRING" id="83784.SAMN05192564_11284"/>
<sequence>MRSCIAPPVVDLAFDESTRAAHSCGVQRRAHDLLKLRGLHHFDGEPAWVRDAFSRAPFGVVRRAQVAAGFIAIGIRGKSRAERHSAWAHDADVEAVFSPEDLVDVTPAPDRHTLPAFAALAALRRDAVILNGLAWGPAGSAGFELATQVPTVTSSSDLDLLIRAPERLSHDAALALLAELHAHAGHTGVRIDAQLETPAGGIALAELAAGRARVMARHAHGPRLVADAWSVRMEPA</sequence>
<evidence type="ECO:0000259" key="4">
    <source>
        <dbReference type="Pfam" id="PF20866"/>
    </source>
</evidence>
<dbReference type="AlphaFoldDB" id="A0A1H4HS28"/>
<dbReference type="Pfam" id="PF20866">
    <property type="entry name" value="MdcG_N"/>
    <property type="match status" value="1"/>
</dbReference>
<dbReference type="GO" id="GO:0016779">
    <property type="term" value="F:nucleotidyltransferase activity"/>
    <property type="evidence" value="ECO:0007669"/>
    <property type="project" value="UniProtKB-KW"/>
</dbReference>
<dbReference type="NCBIfam" id="NF002332">
    <property type="entry name" value="PRK01293.1"/>
    <property type="match status" value="1"/>
</dbReference>
<evidence type="ECO:0000256" key="1">
    <source>
        <dbReference type="ARBA" id="ARBA00022679"/>
    </source>
</evidence>